<feature type="compositionally biased region" description="Basic and acidic residues" evidence="7">
    <location>
        <begin position="627"/>
        <end position="636"/>
    </location>
</feature>
<proteinExistence type="predicted"/>
<dbReference type="InterPro" id="IPR001128">
    <property type="entry name" value="Cyt_P450"/>
</dbReference>
<evidence type="ECO:0000313" key="8">
    <source>
        <dbReference type="EMBL" id="KAF8688180.1"/>
    </source>
</evidence>
<dbReference type="PANTHER" id="PTHR24298:SF389">
    <property type="entry name" value="OS04G0128400 PROTEIN"/>
    <property type="match status" value="1"/>
</dbReference>
<keyword evidence="5" id="KW-0472">Membrane</keyword>
<dbReference type="Proteomes" id="UP000636709">
    <property type="component" value="Unassembled WGS sequence"/>
</dbReference>
<comment type="cofactor">
    <cofactor evidence="6">
        <name>heme</name>
        <dbReference type="ChEBI" id="CHEBI:30413"/>
    </cofactor>
</comment>
<dbReference type="GO" id="GO:0016020">
    <property type="term" value="C:membrane"/>
    <property type="evidence" value="ECO:0007669"/>
    <property type="project" value="UniProtKB-SubCell"/>
</dbReference>
<dbReference type="AlphaFoldDB" id="A0A835B5V2"/>
<feature type="binding site" description="axial binding residue" evidence="6">
    <location>
        <position position="505"/>
    </location>
    <ligand>
        <name>heme</name>
        <dbReference type="ChEBI" id="CHEBI:30413"/>
    </ligand>
    <ligandPart>
        <name>Fe</name>
        <dbReference type="ChEBI" id="CHEBI:18248"/>
    </ligandPart>
</feature>
<dbReference type="InterPro" id="IPR017972">
    <property type="entry name" value="Cyt_P450_CS"/>
</dbReference>
<dbReference type="OrthoDB" id="2789670at2759"/>
<dbReference type="GO" id="GO:0016709">
    <property type="term" value="F:oxidoreductase activity, acting on paired donors, with incorporation or reduction of molecular oxygen, NAD(P)H as one donor, and incorporation of one atom of oxygen"/>
    <property type="evidence" value="ECO:0007669"/>
    <property type="project" value="TreeGrafter"/>
</dbReference>
<evidence type="ECO:0000256" key="3">
    <source>
        <dbReference type="ARBA" id="ARBA00022723"/>
    </source>
</evidence>
<name>A0A835B5V2_9POAL</name>
<protein>
    <recommendedName>
        <fullName evidence="10">Cytochrome P450</fullName>
    </recommendedName>
</protein>
<dbReference type="Pfam" id="PF00067">
    <property type="entry name" value="p450"/>
    <property type="match status" value="2"/>
</dbReference>
<accession>A0A835B5V2</accession>
<keyword evidence="6" id="KW-0408">Iron</keyword>
<dbReference type="Gene3D" id="1.10.630.10">
    <property type="entry name" value="Cytochrome P450"/>
    <property type="match status" value="1"/>
</dbReference>
<evidence type="ECO:0000256" key="1">
    <source>
        <dbReference type="ARBA" id="ARBA00004167"/>
    </source>
</evidence>
<dbReference type="GO" id="GO:0005506">
    <property type="term" value="F:iron ion binding"/>
    <property type="evidence" value="ECO:0007669"/>
    <property type="project" value="InterPro"/>
</dbReference>
<comment type="caution">
    <text evidence="8">The sequence shown here is derived from an EMBL/GenBank/DDBJ whole genome shotgun (WGS) entry which is preliminary data.</text>
</comment>
<keyword evidence="4" id="KW-1133">Transmembrane helix</keyword>
<evidence type="ECO:0000256" key="2">
    <source>
        <dbReference type="ARBA" id="ARBA00022692"/>
    </source>
</evidence>
<dbReference type="SUPFAM" id="SSF48264">
    <property type="entry name" value="Cytochrome P450"/>
    <property type="match status" value="1"/>
</dbReference>
<evidence type="ECO:0000256" key="5">
    <source>
        <dbReference type="ARBA" id="ARBA00023136"/>
    </source>
</evidence>
<dbReference type="InterPro" id="IPR036396">
    <property type="entry name" value="Cyt_P450_sf"/>
</dbReference>
<dbReference type="EMBL" id="JACEFO010002041">
    <property type="protein sequence ID" value="KAF8688180.1"/>
    <property type="molecule type" value="Genomic_DNA"/>
</dbReference>
<reference evidence="8" key="1">
    <citation type="submission" date="2020-07" db="EMBL/GenBank/DDBJ databases">
        <title>Genome sequence and genetic diversity analysis of an under-domesticated orphan crop, white fonio (Digitaria exilis).</title>
        <authorList>
            <person name="Bennetzen J.L."/>
            <person name="Chen S."/>
            <person name="Ma X."/>
            <person name="Wang X."/>
            <person name="Yssel A.E.J."/>
            <person name="Chaluvadi S.R."/>
            <person name="Johnson M."/>
            <person name="Gangashetty P."/>
            <person name="Hamidou F."/>
            <person name="Sanogo M.D."/>
            <person name="Zwaenepoel A."/>
            <person name="Wallace J."/>
            <person name="Van De Peer Y."/>
            <person name="Van Deynze A."/>
        </authorList>
    </citation>
    <scope>NUCLEOTIDE SEQUENCE</scope>
    <source>
        <tissue evidence="8">Leaves</tissue>
    </source>
</reference>
<dbReference type="PANTHER" id="PTHR24298">
    <property type="entry name" value="FLAVONOID 3'-MONOOXYGENASE-RELATED"/>
    <property type="match status" value="1"/>
</dbReference>
<feature type="region of interest" description="Disordered" evidence="7">
    <location>
        <begin position="627"/>
        <end position="647"/>
    </location>
</feature>
<dbReference type="GO" id="GO:0020037">
    <property type="term" value="F:heme binding"/>
    <property type="evidence" value="ECO:0007669"/>
    <property type="project" value="InterPro"/>
</dbReference>
<evidence type="ECO:0000256" key="7">
    <source>
        <dbReference type="SAM" id="MobiDB-lite"/>
    </source>
</evidence>
<gene>
    <name evidence="8" type="ORF">HU200_042414</name>
</gene>
<keyword evidence="2" id="KW-0812">Transmembrane</keyword>
<dbReference type="PRINTS" id="PR00385">
    <property type="entry name" value="P450"/>
</dbReference>
<dbReference type="InterPro" id="IPR051103">
    <property type="entry name" value="Plant_metabolite_P450s"/>
</dbReference>
<evidence type="ECO:0008006" key="10">
    <source>
        <dbReference type="Google" id="ProtNLM"/>
    </source>
</evidence>
<organism evidence="8 9">
    <name type="scientific">Digitaria exilis</name>
    <dbReference type="NCBI Taxonomy" id="1010633"/>
    <lineage>
        <taxon>Eukaryota</taxon>
        <taxon>Viridiplantae</taxon>
        <taxon>Streptophyta</taxon>
        <taxon>Embryophyta</taxon>
        <taxon>Tracheophyta</taxon>
        <taxon>Spermatophyta</taxon>
        <taxon>Magnoliopsida</taxon>
        <taxon>Liliopsida</taxon>
        <taxon>Poales</taxon>
        <taxon>Poaceae</taxon>
        <taxon>PACMAD clade</taxon>
        <taxon>Panicoideae</taxon>
        <taxon>Panicodae</taxon>
        <taxon>Paniceae</taxon>
        <taxon>Anthephorinae</taxon>
        <taxon>Digitaria</taxon>
    </lineage>
</organism>
<keyword evidence="3 6" id="KW-0479">Metal-binding</keyword>
<dbReference type="PRINTS" id="PR00463">
    <property type="entry name" value="EP450I"/>
</dbReference>
<evidence type="ECO:0000256" key="6">
    <source>
        <dbReference type="PIRSR" id="PIRSR602401-1"/>
    </source>
</evidence>
<sequence>MAYTSAAAAYRAEPAFEQSNLLLFRGGERDELIRAADVVLFKPAANLRRHVDIPTKGDNHDVDDSTFLYHGPYLRLAMDEKPRAARKVVAGISPYDYKYTQAGGGTLTASPDMETLLQLLWIGLATLVFVALLRRSTRHAPFSLTLPTIEIRDPAVARRLLFDHADDFSNRPNPFPLDFSAGRNHSISTVPYGPAWRTLRRSLTADILHPTRLGLMKPLQREAVECLVSGLSVAAGEEEVVVVRGSLRCSAYALMSRLCFGDGTVDARDTSAIDRAQHEFLALVLETVAMLRRCVPSVVQDRGHSTNGCIQLAQRRSSGGILPYVDSLRGLRVAGDRHEDDKCRVDTGPRMLMVTEMAPLVWEFIVAGAESVASSVEWALAHLVTQPEVQNKLYREVVPDESLRSTPYLRAVVLECLRMHPTVPLIVREVGAQQGTKVGGAAAGTTTTRFSVMASDIGRNGKVWTDPDAFRPERFVAGGEGECVGPIPGPKEIKMMPFGAGRRHCPGAGMGMVHIACFLAALVREFEWAPSADSGGAVDFEELDVFFKVMKTPLRLRIAPRSGFPVVSTPLLFPLQLQLAARRRYNHYRKLALCRVFLCLPSARSQALGKLLIMSCVSDQTLGKNKHSELDKHCTDDTGPNGVRTRQTGQHLYPLHRLRHMIPEELREGSSGARYGGHQWAHAWTFTMVHIACFPGALVREFEWAPSAESGGAVDFEELDVFFKVMKTPLKVRIAPRR</sequence>
<evidence type="ECO:0000256" key="4">
    <source>
        <dbReference type="ARBA" id="ARBA00022989"/>
    </source>
</evidence>
<keyword evidence="9" id="KW-1185">Reference proteome</keyword>
<keyword evidence="6" id="KW-0349">Heme</keyword>
<comment type="subcellular location">
    <subcellularLocation>
        <location evidence="1">Membrane</location>
        <topology evidence="1">Single-pass membrane protein</topology>
    </subcellularLocation>
</comment>
<evidence type="ECO:0000313" key="9">
    <source>
        <dbReference type="Proteomes" id="UP000636709"/>
    </source>
</evidence>
<dbReference type="InterPro" id="IPR002401">
    <property type="entry name" value="Cyt_P450_E_grp-I"/>
</dbReference>
<dbReference type="PROSITE" id="PS00086">
    <property type="entry name" value="CYTOCHROME_P450"/>
    <property type="match status" value="1"/>
</dbReference>